<dbReference type="InterPro" id="IPR027396">
    <property type="entry name" value="DsrEFH-like"/>
</dbReference>
<dbReference type="PANTHER" id="PTHR38780:SF1">
    <property type="entry name" value="PROTEIN TUSC"/>
    <property type="match status" value="1"/>
</dbReference>
<dbReference type="EMBL" id="CP002903">
    <property type="protein sequence ID" value="AEJ61009.1"/>
    <property type="molecule type" value="Genomic_DNA"/>
</dbReference>
<dbReference type="PANTHER" id="PTHR38780">
    <property type="entry name" value="PROTEIN TUSC"/>
    <property type="match status" value="1"/>
</dbReference>
<dbReference type="Proteomes" id="UP000007254">
    <property type="component" value="Chromosome"/>
</dbReference>
<dbReference type="Gene3D" id="3.40.1260.10">
    <property type="entry name" value="DsrEFH-like"/>
    <property type="match status" value="1"/>
</dbReference>
<dbReference type="SUPFAM" id="SSF75169">
    <property type="entry name" value="DsrEFH-like"/>
    <property type="match status" value="1"/>
</dbReference>
<name>G0GAP4_WINT7</name>
<dbReference type="InterPro" id="IPR017462">
    <property type="entry name" value="Sulphur_relay_TusC/DsrF"/>
</dbReference>
<evidence type="ECO:0000313" key="2">
    <source>
        <dbReference type="Proteomes" id="UP000007254"/>
    </source>
</evidence>
<protein>
    <submittedName>
        <fullName evidence="1">Uncharacterized protein involved in the oxidation of intracellular sulfur-like protein</fullName>
    </submittedName>
</protein>
<keyword evidence="2" id="KW-1185">Reference proteome</keyword>
<proteinExistence type="predicted"/>
<dbReference type="HOGENOM" id="CLU_2070287_0_0_12"/>
<dbReference type="KEGG" id="stq:Spith_0732"/>
<dbReference type="RefSeq" id="WP_014624387.1">
    <property type="nucleotide sequence ID" value="NC_017583.1"/>
</dbReference>
<reference evidence="1 2" key="1">
    <citation type="submission" date="2011-06" db="EMBL/GenBank/DDBJ databases">
        <title>The complete genome of Spirochaeta thermophila DSM 6578.</title>
        <authorList>
            <consortium name="US DOE Joint Genome Institute (JGI-PGF)"/>
            <person name="Lucas S."/>
            <person name="Lapidus A."/>
            <person name="Bruce D."/>
            <person name="Goodwin L."/>
            <person name="Pitluck S."/>
            <person name="Peters L."/>
            <person name="Kyrpides N."/>
            <person name="Mavromatis K."/>
            <person name="Ivanova N."/>
            <person name="Mikailova N."/>
            <person name="Pagani I."/>
            <person name="Chertkov O."/>
            <person name="Detter J.C."/>
            <person name="Tapia R."/>
            <person name="Han C."/>
            <person name="Land M."/>
            <person name="Hauser L."/>
            <person name="Markowitz V."/>
            <person name="Cheng J.-F."/>
            <person name="Hugenholtz P."/>
            <person name="Woyke T."/>
            <person name="Wu D."/>
            <person name="Spring S."/>
            <person name="Merkhoffer B."/>
            <person name="Schneider S."/>
            <person name="Klenk H.-P."/>
            <person name="Eisen J.A."/>
        </authorList>
    </citation>
    <scope>NUCLEOTIDE SEQUENCE [LARGE SCALE GENOMIC DNA]</scope>
    <source>
        <strain evidence="2">ATCC 700085 / DSM 6578 / Z-1203</strain>
    </source>
</reference>
<dbReference type="OrthoDB" id="37548at2"/>
<organism evidence="1 2">
    <name type="scientific">Winmispira thermophila (strain ATCC 700085 / DSM 6578 / Z-1203)</name>
    <name type="common">Spirochaeta thermophila</name>
    <dbReference type="NCBI Taxonomy" id="869211"/>
    <lineage>
        <taxon>Bacteria</taxon>
        <taxon>Pseudomonadati</taxon>
        <taxon>Spirochaetota</taxon>
        <taxon>Spirochaetia</taxon>
        <taxon>Winmispirales</taxon>
        <taxon>Winmispiraceae</taxon>
        <taxon>Winmispira</taxon>
    </lineage>
</organism>
<dbReference type="AlphaFoldDB" id="G0GAP4"/>
<dbReference type="STRING" id="869211.Spith_0732"/>
<evidence type="ECO:0000313" key="1">
    <source>
        <dbReference type="EMBL" id="AEJ61009.1"/>
    </source>
</evidence>
<accession>G0GAP4</accession>
<sequence>MKKILFVVHHAPVGTIWVNEAFRTALGMYAGDDLEPSVLLLDRAVAALNAALAPDKVGLLPCSLAQKQLNRFGTQLYAVKEDLSAYRVENLDEGYPVTLVSKEHLSKLFHEHNFVIWM</sequence>
<gene>
    <name evidence="1" type="ordered locus">Spith_0732</name>
</gene>